<evidence type="ECO:0000313" key="2">
    <source>
        <dbReference type="EMBL" id="KAJ7735822.1"/>
    </source>
</evidence>
<feature type="compositionally biased region" description="Acidic residues" evidence="1">
    <location>
        <begin position="844"/>
        <end position="862"/>
    </location>
</feature>
<sequence length="1457" mass="161174">MSFDFLAAARAAAARTGQSPYAPPSSSLPSSSTTGAFSSTVAFSSTAQSSTSIPATLPTPAPIAGSASTAVPSTHPYGPSLVPAVPIFQPAIRYTSLFNPASSSAIASSSKSADTIYVPYVPNSTKPVKKKANTKKNKGKSNENDIASMNSGKKRKVANGSQIESEPRQKRVKLVPQTHEAAAVISDEDEDVVVKKKPGPATGLKLSDDNKQMAVDYLAQELRSLYMQQQEIAAAITNATTDSTSIITAVDAVLRAEQQRAPAPIPVLDIHFLKFLDAYAQDPLHLKVDNWVESGVLVEDVGEIEPDGTARSYIRVAELASDHVLGIMTGKMYSRPADIPWIALVLCAHGIPQDQVLQAVKSAVEYYGLDFGALQDAIRLLFTSPHPSNPSPLTLTNPGITIENSPLARLQQELAAKAHSRFHHMSQHLTWKVYHLPAADISAPGGALDFRRDPAIGRREALTVNAGRGLILNMTAGGTWIPSFRPCDVIWDVVSAARLPLQTVAPNGLSPEIVLRLTTFLKQEWKFWRERVGKSKTCVRTALSSITANVVDAAWTVNSSTVMVTVAEDITEEQRVGKIGGIEEETAGPAMKEYMHTVRMLHPKVGHLQSPEQMRQMRGPFLDLFRMQEPVDRSTHLALFCRHLSALAPTLIHSWSSTMSHCFRYREPELLFREAADADITEFFEGRTDDPSKIVGDYVKAIGVPCIVQYSPLRGALAILLGNFHLGGAKHDPKTANRRRQIFFVTYGGVVIPAMAIIECDLLKNGPLDRTDVASLEIRLERLCHEIYDHAEKHGIYTLLNKLKEEYLTLQQSLVLLRSLQHRNVKASPVDDDGHSSASCPGEGDSDEEDEAEEEESGEDEEVVRRRPRLGYVEVAATGKVARQAQLERLIQEANEAERRGLPVDPCGYVPYDMTITSPEFKAKFMALDDGKDLAQWGRSWGRTPASNQAAVEGHQRLGKWRRADAIECRSLLEAKAEDLDLSPDTVYERANRSIQLAGFLKSSQDPRNAKNRILLESMRAGRCQRCRQVVVGSSRATKHFCENDPDNPLCLTESDFPSLRRLLHCHDVLNDADLHPLVNDQPTLVSRTVADILTPALLQAALPLDYTHYEPKMCSKLVYLPPALKDNLDLWITLAVDVLLAEQDQCPDACKPTTAAQRNIPWVDGRADALTAWAKPRMTGTEGKPLFITRCQWGWMSAIPKMTVYGKTGESYHVHVCDETRRREKNGETRSNAFDGTRNCRTCQWKAIDSMADLPSDFSRYFWLSHRIFNAPSNFYRMKKGTLRAWYTYWPVVEDENEKKRKFPNWDIGGESPNLVERWIRNLSAYSDIVREVLQPNRYMGEYYHVLRLRFSTVTVAQNIAPERRSQGEIKRRTASEAYEDSSESGVETIEIARRLTAGAAGTAPRKVTKFIRGARLRLGRVQEGGAAEGRAEEGVGGEAQGLAFALGGRPSIPTE</sequence>
<feature type="compositionally biased region" description="Basic residues" evidence="1">
    <location>
        <begin position="127"/>
        <end position="139"/>
    </location>
</feature>
<evidence type="ECO:0000313" key="3">
    <source>
        <dbReference type="Proteomes" id="UP001215598"/>
    </source>
</evidence>
<comment type="caution">
    <text evidence="2">The sequence shown here is derived from an EMBL/GenBank/DDBJ whole genome shotgun (WGS) entry which is preliminary data.</text>
</comment>
<accession>A0AAD7I6E2</accession>
<proteinExistence type="predicted"/>
<protein>
    <submittedName>
        <fullName evidence="2">Uncharacterized protein</fullName>
    </submittedName>
</protein>
<dbReference type="EMBL" id="JARKIB010000125">
    <property type="protein sequence ID" value="KAJ7735822.1"/>
    <property type="molecule type" value="Genomic_DNA"/>
</dbReference>
<dbReference type="Proteomes" id="UP001215598">
    <property type="component" value="Unassembled WGS sequence"/>
</dbReference>
<feature type="region of interest" description="Disordered" evidence="1">
    <location>
        <begin position="14"/>
        <end position="37"/>
    </location>
</feature>
<feature type="region of interest" description="Disordered" evidence="1">
    <location>
        <begin position="1424"/>
        <end position="1457"/>
    </location>
</feature>
<evidence type="ECO:0000256" key="1">
    <source>
        <dbReference type="SAM" id="MobiDB-lite"/>
    </source>
</evidence>
<name>A0AAD7I6E2_9AGAR</name>
<feature type="region of interest" description="Disordered" evidence="1">
    <location>
        <begin position="826"/>
        <end position="865"/>
    </location>
</feature>
<keyword evidence="3" id="KW-1185">Reference proteome</keyword>
<feature type="region of interest" description="Disordered" evidence="1">
    <location>
        <begin position="120"/>
        <end position="173"/>
    </location>
</feature>
<organism evidence="2 3">
    <name type="scientific">Mycena metata</name>
    <dbReference type="NCBI Taxonomy" id="1033252"/>
    <lineage>
        <taxon>Eukaryota</taxon>
        <taxon>Fungi</taxon>
        <taxon>Dikarya</taxon>
        <taxon>Basidiomycota</taxon>
        <taxon>Agaricomycotina</taxon>
        <taxon>Agaricomycetes</taxon>
        <taxon>Agaricomycetidae</taxon>
        <taxon>Agaricales</taxon>
        <taxon>Marasmiineae</taxon>
        <taxon>Mycenaceae</taxon>
        <taxon>Mycena</taxon>
    </lineage>
</organism>
<gene>
    <name evidence="2" type="ORF">B0H16DRAFT_1467071</name>
</gene>
<feature type="compositionally biased region" description="Low complexity" evidence="1">
    <location>
        <begin position="24"/>
        <end position="37"/>
    </location>
</feature>
<reference evidence="2" key="1">
    <citation type="submission" date="2023-03" db="EMBL/GenBank/DDBJ databases">
        <title>Massive genome expansion in bonnet fungi (Mycena s.s.) driven by repeated elements and novel gene families across ecological guilds.</title>
        <authorList>
            <consortium name="Lawrence Berkeley National Laboratory"/>
            <person name="Harder C.B."/>
            <person name="Miyauchi S."/>
            <person name="Viragh M."/>
            <person name="Kuo A."/>
            <person name="Thoen E."/>
            <person name="Andreopoulos B."/>
            <person name="Lu D."/>
            <person name="Skrede I."/>
            <person name="Drula E."/>
            <person name="Henrissat B."/>
            <person name="Morin E."/>
            <person name="Kohler A."/>
            <person name="Barry K."/>
            <person name="LaButti K."/>
            <person name="Morin E."/>
            <person name="Salamov A."/>
            <person name="Lipzen A."/>
            <person name="Mereny Z."/>
            <person name="Hegedus B."/>
            <person name="Baldrian P."/>
            <person name="Stursova M."/>
            <person name="Weitz H."/>
            <person name="Taylor A."/>
            <person name="Grigoriev I.V."/>
            <person name="Nagy L.G."/>
            <person name="Martin F."/>
            <person name="Kauserud H."/>
        </authorList>
    </citation>
    <scope>NUCLEOTIDE SEQUENCE</scope>
    <source>
        <strain evidence="2">CBHHK182m</strain>
    </source>
</reference>